<organism evidence="1 2">
    <name type="scientific">Saccharopolyspora dendranthemae</name>
    <dbReference type="NCBI Taxonomy" id="1181886"/>
    <lineage>
        <taxon>Bacteria</taxon>
        <taxon>Bacillati</taxon>
        <taxon>Actinomycetota</taxon>
        <taxon>Actinomycetes</taxon>
        <taxon>Pseudonocardiales</taxon>
        <taxon>Pseudonocardiaceae</taxon>
        <taxon>Saccharopolyspora</taxon>
    </lineage>
</organism>
<evidence type="ECO:0000313" key="2">
    <source>
        <dbReference type="Proteomes" id="UP000316184"/>
    </source>
</evidence>
<dbReference type="InterPro" id="IPR021074">
    <property type="entry name" value="Formate_DH_dsu"/>
</dbReference>
<dbReference type="AlphaFoldDB" id="A0A561V910"/>
<proteinExistence type="predicted"/>
<comment type="caution">
    <text evidence="1">The sequence shown here is derived from an EMBL/GenBank/DDBJ whole genome shotgun (WGS) entry which is preliminary data.</text>
</comment>
<evidence type="ECO:0000313" key="1">
    <source>
        <dbReference type="EMBL" id="TWG08080.1"/>
    </source>
</evidence>
<dbReference type="RefSeq" id="WP_145736623.1">
    <property type="nucleotide sequence ID" value="NZ_VIWX01000001.1"/>
</dbReference>
<dbReference type="EMBL" id="VIWX01000001">
    <property type="protein sequence ID" value="TWG08080.1"/>
    <property type="molecule type" value="Genomic_DNA"/>
</dbReference>
<accession>A0A561V910</accession>
<sequence>MSTGESPQARMANDIAIQFAHLPFHQAADEVAKHIRMFWDPRMRAEFDRFADVPPHDLDPAALEAARLLRTSTAPG</sequence>
<name>A0A561V910_9PSEU</name>
<gene>
    <name evidence="1" type="ORF">FHU35_11699</name>
</gene>
<reference evidence="1 2" key="1">
    <citation type="submission" date="2019-06" db="EMBL/GenBank/DDBJ databases">
        <title>Sequencing the genomes of 1000 actinobacteria strains.</title>
        <authorList>
            <person name="Klenk H.-P."/>
        </authorList>
    </citation>
    <scope>NUCLEOTIDE SEQUENCE [LARGE SCALE GENOMIC DNA]</scope>
    <source>
        <strain evidence="1 2">DSM 46699</strain>
    </source>
</reference>
<keyword evidence="2" id="KW-1185">Reference proteome</keyword>
<dbReference type="OrthoDB" id="7409377at2"/>
<dbReference type="Proteomes" id="UP000316184">
    <property type="component" value="Unassembled WGS sequence"/>
</dbReference>
<protein>
    <submittedName>
        <fullName evidence="1">Formate dehydrogenase delta subunit</fullName>
    </submittedName>
</protein>
<dbReference type="Pfam" id="PF11390">
    <property type="entry name" value="FdsD"/>
    <property type="match status" value="1"/>
</dbReference>